<accession>A0A9X2P692</accession>
<sequence>MAINATFGVSTWLWTSPFQKDTIGLFSKIKEMGFDAVEIPVENPDLIDIPSVKKALEEFSLQPIICGAFGPTRDLTHDDPSFHKTSFDYLQRCFEISSDLGAHFVAGPMYSAVGKARLVSPEQRKIEWDRAVTNLHKVCQMAESMGQEIALEALNRFETDLINTTKELMQLISDINHPAAKVLLDGFHMSIEESNLEEAVRHVGDKLLHVQVSENHRGIPGTGQTSWFSFKRGLNAVNYTGVISIESFTPNVQELAGAVCIWKPLAPSQDEFASQGLAFLQDWISGTKFTH</sequence>
<dbReference type="InterPro" id="IPR050312">
    <property type="entry name" value="IolE/XylAMocC-like"/>
</dbReference>
<dbReference type="InterPro" id="IPR036237">
    <property type="entry name" value="Xyl_isomerase-like_sf"/>
</dbReference>
<dbReference type="GO" id="GO:0016853">
    <property type="term" value="F:isomerase activity"/>
    <property type="evidence" value="ECO:0007669"/>
    <property type="project" value="UniProtKB-KW"/>
</dbReference>
<keyword evidence="2" id="KW-0413">Isomerase</keyword>
<dbReference type="RefSeq" id="WP_258424015.1">
    <property type="nucleotide sequence ID" value="NZ_JANSUY010000013.1"/>
</dbReference>
<dbReference type="Gene3D" id="3.20.20.150">
    <property type="entry name" value="Divalent-metal-dependent TIM barrel enzymes"/>
    <property type="match status" value="1"/>
</dbReference>
<dbReference type="PANTHER" id="PTHR12110">
    <property type="entry name" value="HYDROXYPYRUVATE ISOMERASE"/>
    <property type="match status" value="1"/>
</dbReference>
<dbReference type="AlphaFoldDB" id="A0A9X2P692"/>
<feature type="domain" description="Xylose isomerase-like TIM barrel" evidence="1">
    <location>
        <begin position="26"/>
        <end position="258"/>
    </location>
</feature>
<name>A0A9X2P692_9BACT</name>
<dbReference type="EMBL" id="JANSUY010000013">
    <property type="protein sequence ID" value="MCR9016162.1"/>
    <property type="molecule type" value="Genomic_DNA"/>
</dbReference>
<dbReference type="PANTHER" id="PTHR12110:SF41">
    <property type="entry name" value="INOSOSE DEHYDRATASE"/>
    <property type="match status" value="1"/>
</dbReference>
<dbReference type="InterPro" id="IPR013022">
    <property type="entry name" value="Xyl_isomerase-like_TIM-brl"/>
</dbReference>
<proteinExistence type="predicted"/>
<keyword evidence="3" id="KW-1185">Reference proteome</keyword>
<dbReference type="Pfam" id="PF01261">
    <property type="entry name" value="AP_endonuc_2"/>
    <property type="match status" value="1"/>
</dbReference>
<dbReference type="Proteomes" id="UP001142175">
    <property type="component" value="Unassembled WGS sequence"/>
</dbReference>
<reference evidence="2" key="1">
    <citation type="submission" date="2022-08" db="EMBL/GenBank/DDBJ databases">
        <authorList>
            <person name="Zhang D."/>
        </authorList>
    </citation>
    <scope>NUCLEOTIDE SEQUENCE</scope>
    <source>
        <strain evidence="2">XJ19-11</strain>
    </source>
</reference>
<organism evidence="2 3">
    <name type="scientific">Aquiflexum gelatinilyticum</name>
    <dbReference type="NCBI Taxonomy" id="2961943"/>
    <lineage>
        <taxon>Bacteria</taxon>
        <taxon>Pseudomonadati</taxon>
        <taxon>Bacteroidota</taxon>
        <taxon>Cytophagia</taxon>
        <taxon>Cytophagales</taxon>
        <taxon>Cyclobacteriaceae</taxon>
        <taxon>Aquiflexum</taxon>
    </lineage>
</organism>
<gene>
    <name evidence="2" type="ORF">NU887_14050</name>
</gene>
<evidence type="ECO:0000259" key="1">
    <source>
        <dbReference type="Pfam" id="PF01261"/>
    </source>
</evidence>
<evidence type="ECO:0000313" key="3">
    <source>
        <dbReference type="Proteomes" id="UP001142175"/>
    </source>
</evidence>
<protein>
    <submittedName>
        <fullName evidence="2">Sugar phosphate isomerase/epimerase</fullName>
    </submittedName>
</protein>
<evidence type="ECO:0000313" key="2">
    <source>
        <dbReference type="EMBL" id="MCR9016162.1"/>
    </source>
</evidence>
<dbReference type="SUPFAM" id="SSF51658">
    <property type="entry name" value="Xylose isomerase-like"/>
    <property type="match status" value="1"/>
</dbReference>
<comment type="caution">
    <text evidence="2">The sequence shown here is derived from an EMBL/GenBank/DDBJ whole genome shotgun (WGS) entry which is preliminary data.</text>
</comment>